<dbReference type="Pfam" id="PF13365">
    <property type="entry name" value="Trypsin_2"/>
    <property type="match status" value="1"/>
</dbReference>
<reference evidence="5 6" key="1">
    <citation type="submission" date="2024-02" db="EMBL/GenBank/DDBJ databases">
        <title>Lysinimicrobium sediminis NBRC 112286.</title>
        <authorList>
            <person name="Ichikawa N."/>
            <person name="Katano-Makiyama Y."/>
            <person name="Hidaka K."/>
        </authorList>
    </citation>
    <scope>NUCLEOTIDE SEQUENCE [LARGE SCALE GENOMIC DNA]</scope>
    <source>
        <strain evidence="5 6">NBRC 112286</strain>
    </source>
</reference>
<evidence type="ECO:0000313" key="6">
    <source>
        <dbReference type="Proteomes" id="UP001426770"/>
    </source>
</evidence>
<feature type="chain" id="PRO_5044949622" description="Serine protease" evidence="4">
    <location>
        <begin position="23"/>
        <end position="237"/>
    </location>
</feature>
<gene>
    <name evidence="5" type="ORF">Lsed01_01145</name>
</gene>
<comment type="caution">
    <text evidence="5">The sequence shown here is derived from an EMBL/GenBank/DDBJ whole genome shotgun (WGS) entry which is preliminary data.</text>
</comment>
<keyword evidence="4" id="KW-0732">Signal</keyword>
<keyword evidence="6" id="KW-1185">Reference proteome</keyword>
<dbReference type="InterPro" id="IPR009003">
    <property type="entry name" value="Peptidase_S1_PA"/>
</dbReference>
<dbReference type="EC" id="3.4.21.-" evidence="4"/>
<evidence type="ECO:0000256" key="1">
    <source>
        <dbReference type="ARBA" id="ARBA00022670"/>
    </source>
</evidence>
<keyword evidence="1 4" id="KW-0645">Protease</keyword>
<keyword evidence="2 4" id="KW-0378">Hydrolase</keyword>
<dbReference type="PANTHER" id="PTHR45980:SF9">
    <property type="entry name" value="PROTEASE DO-LIKE 10, MITOCHONDRIAL-RELATED"/>
    <property type="match status" value="1"/>
</dbReference>
<comment type="similarity">
    <text evidence="4">Belongs to the peptidase S1B family.</text>
</comment>
<sequence>MTERRTAATLALACAAAVTVLAACVPLSPPPYATPSPVRATPMADAGNGFSHAERLSLRVWATTCTSYRNGSAWMLDETHAVTNRHVVEGASVIELTDYRGTEYHGTTAAYSDEDDLAIVTIDGAFPEAATIAEEAPEIGEALTVTGYALGGPLEALTGPYVALRENDLDPEGAHVYYIEVEAREGNSGSPVTTTDGEVVGVVFSSDGEEFAGAVTLERLRAFLDADDDRVPVDGTC</sequence>
<dbReference type="PRINTS" id="PR00839">
    <property type="entry name" value="V8PROTEASE"/>
</dbReference>
<accession>A0ABP9WFV8</accession>
<feature type="signal peptide" evidence="4">
    <location>
        <begin position="1"/>
        <end position="22"/>
    </location>
</feature>
<proteinExistence type="inferred from homology"/>
<dbReference type="InterPro" id="IPR008256">
    <property type="entry name" value="Peptidase_S1B"/>
</dbReference>
<dbReference type="SUPFAM" id="SSF50494">
    <property type="entry name" value="Trypsin-like serine proteases"/>
    <property type="match status" value="1"/>
</dbReference>
<dbReference type="EMBL" id="BAABRR010000005">
    <property type="protein sequence ID" value="GAA5518712.1"/>
    <property type="molecule type" value="Genomic_DNA"/>
</dbReference>
<dbReference type="Proteomes" id="UP001426770">
    <property type="component" value="Unassembled WGS sequence"/>
</dbReference>
<organism evidence="5 6">
    <name type="scientific">Demequina sediminis</name>
    <dbReference type="NCBI Taxonomy" id="1930058"/>
    <lineage>
        <taxon>Bacteria</taxon>
        <taxon>Bacillati</taxon>
        <taxon>Actinomycetota</taxon>
        <taxon>Actinomycetes</taxon>
        <taxon>Micrococcales</taxon>
        <taxon>Demequinaceae</taxon>
        <taxon>Demequina</taxon>
    </lineage>
</organism>
<evidence type="ECO:0000256" key="3">
    <source>
        <dbReference type="ARBA" id="ARBA00022825"/>
    </source>
</evidence>
<dbReference type="Gene3D" id="2.40.10.120">
    <property type="match status" value="1"/>
</dbReference>
<dbReference type="RefSeq" id="WP_286216298.1">
    <property type="nucleotide sequence ID" value="NZ_AP027736.1"/>
</dbReference>
<keyword evidence="3 4" id="KW-0720">Serine protease</keyword>
<evidence type="ECO:0000256" key="2">
    <source>
        <dbReference type="ARBA" id="ARBA00022801"/>
    </source>
</evidence>
<evidence type="ECO:0000256" key="4">
    <source>
        <dbReference type="RuleBase" id="RU004296"/>
    </source>
</evidence>
<name>A0ABP9WFV8_9MICO</name>
<protein>
    <recommendedName>
        <fullName evidence="4">Serine protease</fullName>
        <ecNumber evidence="4">3.4.21.-</ecNumber>
    </recommendedName>
</protein>
<evidence type="ECO:0000313" key="5">
    <source>
        <dbReference type="EMBL" id="GAA5518712.1"/>
    </source>
</evidence>
<dbReference type="PANTHER" id="PTHR45980">
    <property type="match status" value="1"/>
</dbReference>
<dbReference type="PROSITE" id="PS51257">
    <property type="entry name" value="PROKAR_LIPOPROTEIN"/>
    <property type="match status" value="1"/>
</dbReference>